<name>A0AC35EUS7_9BILA</name>
<evidence type="ECO:0000313" key="1">
    <source>
        <dbReference type="Proteomes" id="UP000887580"/>
    </source>
</evidence>
<accession>A0AC35EUS7</accession>
<organism evidence="1 2">
    <name type="scientific">Panagrolaimus sp. PS1159</name>
    <dbReference type="NCBI Taxonomy" id="55785"/>
    <lineage>
        <taxon>Eukaryota</taxon>
        <taxon>Metazoa</taxon>
        <taxon>Ecdysozoa</taxon>
        <taxon>Nematoda</taxon>
        <taxon>Chromadorea</taxon>
        <taxon>Rhabditida</taxon>
        <taxon>Tylenchina</taxon>
        <taxon>Panagrolaimomorpha</taxon>
        <taxon>Panagrolaimoidea</taxon>
        <taxon>Panagrolaimidae</taxon>
        <taxon>Panagrolaimus</taxon>
    </lineage>
</organism>
<dbReference type="Proteomes" id="UP000887580">
    <property type="component" value="Unplaced"/>
</dbReference>
<sequence length="282" mass="33311">MGNIGYRSVFCQQSFLDQFNNGSIWRNPVLVPKPTVREPKNKTFIDTISDFVLEYTYTTKILTASVDGISLFLIIFLLIINQKKKVVDGFGLRIFVNNILGILLFRLFSRMALNFYEIIWNFLKYRIGYCVEKYYFDNGTIIETSFVFDPDNTNMDHSFIALKIFDFRIDSFLYANEVIARYALPCITMLQLFLHRTTIYAGISYPSLYQEFFTEKLLKLYYILIWLIFLTYRYGLYFQESELYSKPSTILTSLFAICHLIISVLSLTAVWKYQYTKVRVRI</sequence>
<dbReference type="WBParaSite" id="PS1159_v2.g10905.t1">
    <property type="protein sequence ID" value="PS1159_v2.g10905.t1"/>
    <property type="gene ID" value="PS1159_v2.g10905"/>
</dbReference>
<evidence type="ECO:0000313" key="2">
    <source>
        <dbReference type="WBParaSite" id="PS1159_v2.g10905.t1"/>
    </source>
</evidence>
<proteinExistence type="predicted"/>
<protein>
    <submittedName>
        <fullName evidence="2">Uncharacterized protein</fullName>
    </submittedName>
</protein>
<reference evidence="2" key="1">
    <citation type="submission" date="2022-11" db="UniProtKB">
        <authorList>
            <consortium name="WormBaseParasite"/>
        </authorList>
    </citation>
    <scope>IDENTIFICATION</scope>
</reference>